<dbReference type="EMBL" id="MHKI01000017">
    <property type="protein sequence ID" value="OGY86670.1"/>
    <property type="molecule type" value="Genomic_DNA"/>
</dbReference>
<proteinExistence type="predicted"/>
<dbReference type="PANTHER" id="PTHR35882">
    <property type="entry name" value="PELA"/>
    <property type="match status" value="1"/>
</dbReference>
<accession>A0A1G2BEJ2</accession>
<comment type="caution">
    <text evidence="2">The sequence shown here is derived from an EMBL/GenBank/DDBJ whole genome shotgun (WGS) entry which is preliminary data.</text>
</comment>
<organism evidence="2 3">
    <name type="scientific">Candidatus Kerfeldbacteria bacterium RIFOXYB2_FULL_38_14</name>
    <dbReference type="NCBI Taxonomy" id="1798547"/>
    <lineage>
        <taxon>Bacteria</taxon>
        <taxon>Candidatus Kerfeldiibacteriota</taxon>
    </lineage>
</organism>
<dbReference type="AlphaFoldDB" id="A0A1G2BEJ2"/>
<evidence type="ECO:0000259" key="1">
    <source>
        <dbReference type="Pfam" id="PF03537"/>
    </source>
</evidence>
<dbReference type="InterPro" id="IPR017853">
    <property type="entry name" value="GH"/>
</dbReference>
<sequence>MPSADSWVYQLQEADINALSQTTYDIIVIDYSKDGTDDEAYTNEQIRSLQDSGKIVLAYLSIGEAEKYRFYWQTAWNDTAPDWLGPENENWEGNYKVRYWHDGWWNDALLPYLNRIEAAGFDGVYLDIIDGYYYWGNHGYEVKKSANRMVKLIKKIRENFNTNNEVIICPQNGEAIIEDAGKKYRNIYWDNIDCVGIEDLFYNSTKADKIYRKKILKRFANHNKTILNVEYIKEEKEAEYLNKSKNQIFPIIPYRADPDRELSGS</sequence>
<dbReference type="Pfam" id="PF03537">
    <property type="entry name" value="Glyco_hydro_114"/>
    <property type="match status" value="1"/>
</dbReference>
<dbReference type="InterPro" id="IPR004352">
    <property type="entry name" value="GH114_TIM-barrel"/>
</dbReference>
<dbReference type="SUPFAM" id="SSF51445">
    <property type="entry name" value="(Trans)glycosidases"/>
    <property type="match status" value="1"/>
</dbReference>
<reference evidence="2 3" key="1">
    <citation type="journal article" date="2016" name="Nat. Commun.">
        <title>Thousands of microbial genomes shed light on interconnected biogeochemical processes in an aquifer system.</title>
        <authorList>
            <person name="Anantharaman K."/>
            <person name="Brown C.T."/>
            <person name="Hug L.A."/>
            <person name="Sharon I."/>
            <person name="Castelle C.J."/>
            <person name="Probst A.J."/>
            <person name="Thomas B.C."/>
            <person name="Singh A."/>
            <person name="Wilkins M.J."/>
            <person name="Karaoz U."/>
            <person name="Brodie E.L."/>
            <person name="Williams K.H."/>
            <person name="Hubbard S.S."/>
            <person name="Banfield J.F."/>
        </authorList>
    </citation>
    <scope>NUCLEOTIDE SEQUENCE [LARGE SCALE GENOMIC DNA]</scope>
</reference>
<evidence type="ECO:0000313" key="3">
    <source>
        <dbReference type="Proteomes" id="UP000176420"/>
    </source>
</evidence>
<dbReference type="Gene3D" id="3.20.20.70">
    <property type="entry name" value="Aldolase class I"/>
    <property type="match status" value="1"/>
</dbReference>
<name>A0A1G2BEJ2_9BACT</name>
<protein>
    <recommendedName>
        <fullName evidence="1">Glycoside-hydrolase family GH114 TIM-barrel domain-containing protein</fullName>
    </recommendedName>
</protein>
<dbReference type="InterPro" id="IPR016063">
    <property type="entry name" value="TM1410_Glycdase"/>
</dbReference>
<dbReference type="InterPro" id="IPR016062">
    <property type="entry name" value="TM1410-rel"/>
</dbReference>
<gene>
    <name evidence="2" type="ORF">A2319_02830</name>
</gene>
<evidence type="ECO:0000313" key="2">
    <source>
        <dbReference type="EMBL" id="OGY86670.1"/>
    </source>
</evidence>
<feature type="domain" description="Glycoside-hydrolase family GH114 TIM-barrel" evidence="1">
    <location>
        <begin position="6"/>
        <end position="247"/>
    </location>
</feature>
<dbReference type="InterPro" id="IPR013785">
    <property type="entry name" value="Aldolase_TIM"/>
</dbReference>
<dbReference type="Proteomes" id="UP000176420">
    <property type="component" value="Unassembled WGS sequence"/>
</dbReference>
<dbReference type="PRINTS" id="PR01545">
    <property type="entry name" value="THEMAYE10DUF"/>
</dbReference>
<dbReference type="PANTHER" id="PTHR35882:SF2">
    <property type="entry name" value="PELA"/>
    <property type="match status" value="1"/>
</dbReference>
<dbReference type="NCBIfam" id="TIGR01370">
    <property type="entry name" value="MJ1477/TM1410 family putative glycoside hydrolase"/>
    <property type="match status" value="1"/>
</dbReference>